<dbReference type="GO" id="GO:0042594">
    <property type="term" value="P:response to starvation"/>
    <property type="evidence" value="ECO:0007669"/>
    <property type="project" value="TreeGrafter"/>
</dbReference>
<dbReference type="GO" id="GO:0005776">
    <property type="term" value="C:autophagosome"/>
    <property type="evidence" value="ECO:0007669"/>
    <property type="project" value="TreeGrafter"/>
</dbReference>
<dbReference type="Proteomes" id="UP000181997">
    <property type="component" value="Unassembled WGS sequence"/>
</dbReference>
<keyword evidence="4 5" id="KW-0067">ATP-binding</keyword>
<proteinExistence type="predicted"/>
<evidence type="ECO:0000313" key="7">
    <source>
        <dbReference type="EMBL" id="SCB82670.1"/>
    </source>
</evidence>
<protein>
    <submittedName>
        <fullName evidence="7">Serine/threonine protein kinase</fullName>
    </submittedName>
</protein>
<evidence type="ECO:0000256" key="5">
    <source>
        <dbReference type="PROSITE-ProRule" id="PRU10141"/>
    </source>
</evidence>
<dbReference type="InterPro" id="IPR000719">
    <property type="entry name" value="Prot_kinase_dom"/>
</dbReference>
<dbReference type="GO" id="GO:0005524">
    <property type="term" value="F:ATP binding"/>
    <property type="evidence" value="ECO:0007669"/>
    <property type="project" value="UniProtKB-UniRule"/>
</dbReference>
<accession>A0A0V8HLB6</accession>
<keyword evidence="8" id="KW-1185">Reference proteome</keyword>
<gene>
    <name evidence="7" type="ORF">GA0061094_0770</name>
</gene>
<dbReference type="GO" id="GO:0034045">
    <property type="term" value="C:phagophore assembly site membrane"/>
    <property type="evidence" value="ECO:0007669"/>
    <property type="project" value="TreeGrafter"/>
</dbReference>
<dbReference type="PANTHER" id="PTHR24348:SF22">
    <property type="entry name" value="NON-SPECIFIC SERINE_THREONINE PROTEIN KINASE"/>
    <property type="match status" value="1"/>
</dbReference>
<dbReference type="InterPro" id="IPR045269">
    <property type="entry name" value="Atg1-like"/>
</dbReference>
<reference evidence="8" key="1">
    <citation type="submission" date="2016-08" db="EMBL/GenBank/DDBJ databases">
        <authorList>
            <person name="Varghese N."/>
            <person name="Submissions Spin"/>
        </authorList>
    </citation>
    <scope>NUCLEOTIDE SEQUENCE [LARGE SCALE GENOMIC DNA]</scope>
    <source>
        <strain evidence="8">SGD-1123</strain>
    </source>
</reference>
<dbReference type="AlphaFoldDB" id="A0A0V8HLB6"/>
<dbReference type="SMART" id="SM00220">
    <property type="entry name" value="S_TKc"/>
    <property type="match status" value="1"/>
</dbReference>
<dbReference type="GO" id="GO:0004674">
    <property type="term" value="F:protein serine/threonine kinase activity"/>
    <property type="evidence" value="ECO:0007669"/>
    <property type="project" value="UniProtKB-KW"/>
</dbReference>
<keyword evidence="1" id="KW-0808">Transferase</keyword>
<evidence type="ECO:0000256" key="4">
    <source>
        <dbReference type="ARBA" id="ARBA00022840"/>
    </source>
</evidence>
<keyword evidence="2 5" id="KW-0547">Nucleotide-binding</keyword>
<dbReference type="EMBL" id="FMAU01000001">
    <property type="protein sequence ID" value="SCB82670.1"/>
    <property type="molecule type" value="Genomic_DNA"/>
</dbReference>
<evidence type="ECO:0000313" key="8">
    <source>
        <dbReference type="Proteomes" id="UP000181997"/>
    </source>
</evidence>
<dbReference type="PROSITE" id="PS50011">
    <property type="entry name" value="PROTEIN_KINASE_DOM"/>
    <property type="match status" value="1"/>
</dbReference>
<feature type="binding site" evidence="5">
    <location>
        <position position="55"/>
    </location>
    <ligand>
        <name>ATP</name>
        <dbReference type="ChEBI" id="CHEBI:30616"/>
    </ligand>
</feature>
<keyword evidence="7" id="KW-0723">Serine/threonine-protein kinase</keyword>
<dbReference type="Pfam" id="PF00069">
    <property type="entry name" value="Pkinase"/>
    <property type="match status" value="1"/>
</dbReference>
<dbReference type="InterPro" id="IPR011009">
    <property type="entry name" value="Kinase-like_dom_sf"/>
</dbReference>
<evidence type="ECO:0000256" key="1">
    <source>
        <dbReference type="ARBA" id="ARBA00022679"/>
    </source>
</evidence>
<dbReference type="Gene3D" id="1.10.510.10">
    <property type="entry name" value="Transferase(Phosphotransferase) domain 1"/>
    <property type="match status" value="1"/>
</dbReference>
<dbReference type="CDD" id="cd00180">
    <property type="entry name" value="PKc"/>
    <property type="match status" value="1"/>
</dbReference>
<dbReference type="SUPFAM" id="SSF56112">
    <property type="entry name" value="Protein kinase-like (PK-like)"/>
    <property type="match status" value="1"/>
</dbReference>
<dbReference type="GO" id="GO:0005829">
    <property type="term" value="C:cytosol"/>
    <property type="evidence" value="ECO:0007669"/>
    <property type="project" value="TreeGrafter"/>
</dbReference>
<dbReference type="InterPro" id="IPR017441">
    <property type="entry name" value="Protein_kinase_ATP_BS"/>
</dbReference>
<organism evidence="7 8">
    <name type="scientific">[Bacillus] enclensis</name>
    <dbReference type="NCBI Taxonomy" id="1402860"/>
    <lineage>
        <taxon>Bacteria</taxon>
        <taxon>Bacillati</taxon>
        <taxon>Bacillota</taxon>
        <taxon>Bacilli</taxon>
        <taxon>Bacillales</taxon>
        <taxon>Bacillaceae</taxon>
        <taxon>Rossellomorea</taxon>
    </lineage>
</organism>
<feature type="domain" description="Protein kinase" evidence="6">
    <location>
        <begin position="26"/>
        <end position="267"/>
    </location>
</feature>
<keyword evidence="3 7" id="KW-0418">Kinase</keyword>
<dbReference type="PROSITE" id="PS00107">
    <property type="entry name" value="PROTEIN_KINASE_ATP"/>
    <property type="match status" value="1"/>
</dbReference>
<evidence type="ECO:0000256" key="2">
    <source>
        <dbReference type="ARBA" id="ARBA00022741"/>
    </source>
</evidence>
<name>A0A0V8HLB6_9BACI</name>
<dbReference type="PANTHER" id="PTHR24348">
    <property type="entry name" value="SERINE/THREONINE-PROTEIN KINASE UNC-51-RELATED"/>
    <property type="match status" value="1"/>
</dbReference>
<evidence type="ECO:0000259" key="6">
    <source>
        <dbReference type="PROSITE" id="PS50011"/>
    </source>
</evidence>
<evidence type="ECO:0000256" key="3">
    <source>
        <dbReference type="ARBA" id="ARBA00022777"/>
    </source>
</evidence>
<dbReference type="OrthoDB" id="9788659at2"/>
<sequence>MIGSLFRRMVDGFEVVWKSGERINQFQVMTCLGKGSYGTAYDVRQVHTGDRAVLKRVRPYKKWFTDSMKYIDNETAVLEVLNHPRFPEIYEKGVFKQTPYFIMEKMDGRTFEDLIFKEGKTYSEEESLDLGIQLVKLIMVIHKSGYLHRDLRIPNILWDNGVINIIDFGLACRIQRDNSEVPLLHKEYMREKTAKSDLYALGHFLLFLLYSSYEPVERKERSWEEELDISPATRGLIQKLLRYDGSFENAEQAYMELMKIRYDLSRR</sequence>